<reference evidence="1" key="1">
    <citation type="submission" date="2023-05" db="EMBL/GenBank/DDBJ databases">
        <title>Nepenthes gracilis genome sequencing.</title>
        <authorList>
            <person name="Fukushima K."/>
        </authorList>
    </citation>
    <scope>NUCLEOTIDE SEQUENCE</scope>
    <source>
        <strain evidence="1">SING2019-196</strain>
    </source>
</reference>
<accession>A0AAD3Y8L4</accession>
<evidence type="ECO:0000313" key="2">
    <source>
        <dbReference type="Proteomes" id="UP001279734"/>
    </source>
</evidence>
<organism evidence="1 2">
    <name type="scientific">Nepenthes gracilis</name>
    <name type="common">Slender pitcher plant</name>
    <dbReference type="NCBI Taxonomy" id="150966"/>
    <lineage>
        <taxon>Eukaryota</taxon>
        <taxon>Viridiplantae</taxon>
        <taxon>Streptophyta</taxon>
        <taxon>Embryophyta</taxon>
        <taxon>Tracheophyta</taxon>
        <taxon>Spermatophyta</taxon>
        <taxon>Magnoliopsida</taxon>
        <taxon>eudicotyledons</taxon>
        <taxon>Gunneridae</taxon>
        <taxon>Pentapetalae</taxon>
        <taxon>Caryophyllales</taxon>
        <taxon>Nepenthaceae</taxon>
        <taxon>Nepenthes</taxon>
    </lineage>
</organism>
<comment type="caution">
    <text evidence="1">The sequence shown here is derived from an EMBL/GenBank/DDBJ whole genome shotgun (WGS) entry which is preliminary data.</text>
</comment>
<name>A0AAD3Y8L4_NEPGR</name>
<evidence type="ECO:0000313" key="1">
    <source>
        <dbReference type="EMBL" id="GMH31905.1"/>
    </source>
</evidence>
<keyword evidence="2" id="KW-1185">Reference proteome</keyword>
<sequence length="93" mass="10395">MLFCYLSNTPVVGSCRRSGFLSLLPDCPFLQSRPILSRDTAWPPLLEGGDLLPEMLLFCWMLALDEGASKLLNESAADVMVLFWMQLLDMLVA</sequence>
<proteinExistence type="predicted"/>
<dbReference type="Proteomes" id="UP001279734">
    <property type="component" value="Unassembled WGS sequence"/>
</dbReference>
<gene>
    <name evidence="1" type="ORF">Nepgr_033749</name>
</gene>
<dbReference type="AlphaFoldDB" id="A0AAD3Y8L4"/>
<dbReference type="EMBL" id="BSYO01000043">
    <property type="protein sequence ID" value="GMH31905.1"/>
    <property type="molecule type" value="Genomic_DNA"/>
</dbReference>
<protein>
    <submittedName>
        <fullName evidence="1">Uncharacterized protein</fullName>
    </submittedName>
</protein>